<dbReference type="InterPro" id="IPR050428">
    <property type="entry name" value="TCS_sensor_his_kinase"/>
</dbReference>
<comment type="catalytic activity">
    <reaction evidence="1">
        <text>ATP + protein L-histidine = ADP + protein N-phospho-L-histidine.</text>
        <dbReference type="EC" id="2.7.13.3"/>
    </reaction>
</comment>
<evidence type="ECO:0000313" key="16">
    <source>
        <dbReference type="Proteomes" id="UP001595952"/>
    </source>
</evidence>
<dbReference type="PANTHER" id="PTHR45436">
    <property type="entry name" value="SENSOR HISTIDINE KINASE YKOH"/>
    <property type="match status" value="1"/>
</dbReference>
<dbReference type="InterPro" id="IPR036890">
    <property type="entry name" value="HATPase_C_sf"/>
</dbReference>
<evidence type="ECO:0000256" key="2">
    <source>
        <dbReference type="ARBA" id="ARBA00004370"/>
    </source>
</evidence>
<evidence type="ECO:0000256" key="10">
    <source>
        <dbReference type="ARBA" id="ARBA00023136"/>
    </source>
</evidence>
<dbReference type="SUPFAM" id="SSF158472">
    <property type="entry name" value="HAMP domain-like"/>
    <property type="match status" value="1"/>
</dbReference>
<feature type="transmembrane region" description="Helical" evidence="12">
    <location>
        <begin position="143"/>
        <end position="164"/>
    </location>
</feature>
<keyword evidence="6 12" id="KW-0812">Transmembrane</keyword>
<dbReference type="InterPro" id="IPR003661">
    <property type="entry name" value="HisK_dim/P_dom"/>
</dbReference>
<dbReference type="PRINTS" id="PR00344">
    <property type="entry name" value="BCTRLSENSOR"/>
</dbReference>
<dbReference type="CDD" id="cd00075">
    <property type="entry name" value="HATPase"/>
    <property type="match status" value="1"/>
</dbReference>
<dbReference type="InterPro" id="IPR005467">
    <property type="entry name" value="His_kinase_dom"/>
</dbReference>
<accession>A0ABV9IEU7</accession>
<protein>
    <recommendedName>
        <fullName evidence="3">histidine kinase</fullName>
        <ecNumber evidence="3">2.7.13.3</ecNumber>
    </recommendedName>
</protein>
<keyword evidence="7 15" id="KW-0418">Kinase</keyword>
<evidence type="ECO:0000259" key="13">
    <source>
        <dbReference type="PROSITE" id="PS50109"/>
    </source>
</evidence>
<evidence type="ECO:0000256" key="1">
    <source>
        <dbReference type="ARBA" id="ARBA00000085"/>
    </source>
</evidence>
<evidence type="ECO:0000256" key="9">
    <source>
        <dbReference type="ARBA" id="ARBA00023012"/>
    </source>
</evidence>
<keyword evidence="10 12" id="KW-0472">Membrane</keyword>
<dbReference type="Pfam" id="PF00512">
    <property type="entry name" value="HisKA"/>
    <property type="match status" value="1"/>
</dbReference>
<sequence length="439" mass="46149">MKSLGLRWRLTLTYAALLAVTLLIASVAGLIALRATLYAGLDASLRSAAASVVSQLAAPITRPSAADREVLDRINNQQPLKITVFDALGHTVDRGPSPVGFVAREGVTQVGWYRVFTQRTPRGWVQTAQDDVEVRTALRRMRLVALLGVFPVLLLAVAVGFAVANRALRPVDQVSDLAARIARSGQASERVPLAPGGDELARLTRTVNEMLARLEALLARERVFAHASAHELRTPLSVIRATASLALERERSPEEYREALAQVQGVSEDLTGLTTRLLTLARGAGALDLQTINLADVALFAAEAHTGEAQAKGVRLTLDPDSAPAYGDAGALALAAGNLLQNAIRYVPAGAQVWISSGVDDAGVHLTVEDNGPGVPEGDLARLRQPFQRGTGQTGSGGAGLGLALVAAVMEAHGGALGLDRSPKGGLRARLELPSEPHA</sequence>
<comment type="subcellular location">
    <subcellularLocation>
        <location evidence="2">Membrane</location>
    </subcellularLocation>
</comment>
<keyword evidence="16" id="KW-1185">Reference proteome</keyword>
<dbReference type="PROSITE" id="PS50885">
    <property type="entry name" value="HAMP"/>
    <property type="match status" value="1"/>
</dbReference>
<evidence type="ECO:0000256" key="4">
    <source>
        <dbReference type="ARBA" id="ARBA00022553"/>
    </source>
</evidence>
<dbReference type="Gene3D" id="3.30.565.10">
    <property type="entry name" value="Histidine kinase-like ATPase, C-terminal domain"/>
    <property type="match status" value="1"/>
</dbReference>
<keyword evidence="5" id="KW-0808">Transferase</keyword>
<evidence type="ECO:0000256" key="7">
    <source>
        <dbReference type="ARBA" id="ARBA00022777"/>
    </source>
</evidence>
<dbReference type="Proteomes" id="UP001595952">
    <property type="component" value="Unassembled WGS sequence"/>
</dbReference>
<evidence type="ECO:0000256" key="6">
    <source>
        <dbReference type="ARBA" id="ARBA00022692"/>
    </source>
</evidence>
<dbReference type="GO" id="GO:0016301">
    <property type="term" value="F:kinase activity"/>
    <property type="evidence" value="ECO:0007669"/>
    <property type="project" value="UniProtKB-KW"/>
</dbReference>
<feature type="domain" description="HAMP" evidence="14">
    <location>
        <begin position="165"/>
        <end position="219"/>
    </location>
</feature>
<dbReference type="SUPFAM" id="SSF47384">
    <property type="entry name" value="Homodimeric domain of signal transducing histidine kinase"/>
    <property type="match status" value="1"/>
</dbReference>
<dbReference type="SMART" id="SM00387">
    <property type="entry name" value="HATPase_c"/>
    <property type="match status" value="1"/>
</dbReference>
<keyword evidence="8 12" id="KW-1133">Transmembrane helix</keyword>
<keyword evidence="9" id="KW-0902">Two-component regulatory system</keyword>
<dbReference type="InterPro" id="IPR004358">
    <property type="entry name" value="Sig_transdc_His_kin-like_C"/>
</dbReference>
<dbReference type="SMART" id="SM00304">
    <property type="entry name" value="HAMP"/>
    <property type="match status" value="1"/>
</dbReference>
<dbReference type="InterPro" id="IPR003660">
    <property type="entry name" value="HAMP_dom"/>
</dbReference>
<feature type="region of interest" description="Disordered" evidence="11">
    <location>
        <begin position="419"/>
        <end position="439"/>
    </location>
</feature>
<dbReference type="InterPro" id="IPR036097">
    <property type="entry name" value="HisK_dim/P_sf"/>
</dbReference>
<dbReference type="Gene3D" id="1.10.287.130">
    <property type="match status" value="1"/>
</dbReference>
<proteinExistence type="predicted"/>
<evidence type="ECO:0000259" key="14">
    <source>
        <dbReference type="PROSITE" id="PS50885"/>
    </source>
</evidence>
<dbReference type="PROSITE" id="PS50109">
    <property type="entry name" value="HIS_KIN"/>
    <property type="match status" value="1"/>
</dbReference>
<organism evidence="15 16">
    <name type="scientific">Deinococcus hohokamensis</name>
    <dbReference type="NCBI Taxonomy" id="309883"/>
    <lineage>
        <taxon>Bacteria</taxon>
        <taxon>Thermotogati</taxon>
        <taxon>Deinococcota</taxon>
        <taxon>Deinococci</taxon>
        <taxon>Deinococcales</taxon>
        <taxon>Deinococcaceae</taxon>
        <taxon>Deinococcus</taxon>
    </lineage>
</organism>
<dbReference type="SUPFAM" id="SSF55874">
    <property type="entry name" value="ATPase domain of HSP90 chaperone/DNA topoisomerase II/histidine kinase"/>
    <property type="match status" value="1"/>
</dbReference>
<dbReference type="Gene3D" id="6.10.340.10">
    <property type="match status" value="1"/>
</dbReference>
<dbReference type="InterPro" id="IPR003594">
    <property type="entry name" value="HATPase_dom"/>
</dbReference>
<evidence type="ECO:0000256" key="5">
    <source>
        <dbReference type="ARBA" id="ARBA00022679"/>
    </source>
</evidence>
<feature type="compositionally biased region" description="Basic and acidic residues" evidence="11">
    <location>
        <begin position="429"/>
        <end position="439"/>
    </location>
</feature>
<keyword evidence="4" id="KW-0597">Phosphoprotein</keyword>
<dbReference type="EMBL" id="JBHSEI010000015">
    <property type="protein sequence ID" value="MFC4640358.1"/>
    <property type="molecule type" value="Genomic_DNA"/>
</dbReference>
<gene>
    <name evidence="15" type="ORF">ACFO0D_18670</name>
</gene>
<evidence type="ECO:0000256" key="11">
    <source>
        <dbReference type="SAM" id="MobiDB-lite"/>
    </source>
</evidence>
<feature type="domain" description="Histidine kinase" evidence="13">
    <location>
        <begin position="227"/>
        <end position="437"/>
    </location>
</feature>
<dbReference type="RefSeq" id="WP_380063332.1">
    <property type="nucleotide sequence ID" value="NZ_JBHSEI010000015.1"/>
</dbReference>
<dbReference type="SMART" id="SM00388">
    <property type="entry name" value="HisKA"/>
    <property type="match status" value="1"/>
</dbReference>
<evidence type="ECO:0000256" key="12">
    <source>
        <dbReference type="SAM" id="Phobius"/>
    </source>
</evidence>
<name>A0ABV9IEU7_9DEIO</name>
<dbReference type="CDD" id="cd06225">
    <property type="entry name" value="HAMP"/>
    <property type="match status" value="1"/>
</dbReference>
<dbReference type="EC" id="2.7.13.3" evidence="3"/>
<evidence type="ECO:0000313" key="15">
    <source>
        <dbReference type="EMBL" id="MFC4640358.1"/>
    </source>
</evidence>
<comment type="caution">
    <text evidence="15">The sequence shown here is derived from an EMBL/GenBank/DDBJ whole genome shotgun (WGS) entry which is preliminary data.</text>
</comment>
<evidence type="ECO:0000256" key="3">
    <source>
        <dbReference type="ARBA" id="ARBA00012438"/>
    </source>
</evidence>
<reference evidence="16" key="1">
    <citation type="journal article" date="2019" name="Int. J. Syst. Evol. Microbiol.">
        <title>The Global Catalogue of Microorganisms (GCM) 10K type strain sequencing project: providing services to taxonomists for standard genome sequencing and annotation.</title>
        <authorList>
            <consortium name="The Broad Institute Genomics Platform"/>
            <consortium name="The Broad Institute Genome Sequencing Center for Infectious Disease"/>
            <person name="Wu L."/>
            <person name="Ma J."/>
        </authorList>
    </citation>
    <scope>NUCLEOTIDE SEQUENCE [LARGE SCALE GENOMIC DNA]</scope>
    <source>
        <strain evidence="16">CCUG 55995</strain>
    </source>
</reference>
<dbReference type="Pfam" id="PF00672">
    <property type="entry name" value="HAMP"/>
    <property type="match status" value="1"/>
</dbReference>
<dbReference type="CDD" id="cd00082">
    <property type="entry name" value="HisKA"/>
    <property type="match status" value="1"/>
</dbReference>
<feature type="transmembrane region" description="Helical" evidence="12">
    <location>
        <begin position="12"/>
        <end position="33"/>
    </location>
</feature>
<evidence type="ECO:0000256" key="8">
    <source>
        <dbReference type="ARBA" id="ARBA00022989"/>
    </source>
</evidence>
<dbReference type="Pfam" id="PF02518">
    <property type="entry name" value="HATPase_c"/>
    <property type="match status" value="1"/>
</dbReference>
<dbReference type="PANTHER" id="PTHR45436:SF5">
    <property type="entry name" value="SENSOR HISTIDINE KINASE TRCS"/>
    <property type="match status" value="1"/>
</dbReference>